<dbReference type="EMBL" id="JAYXHS010000002">
    <property type="protein sequence ID" value="MEC5386733.1"/>
    <property type="molecule type" value="Genomic_DNA"/>
</dbReference>
<feature type="transmembrane region" description="Helical" evidence="6">
    <location>
        <begin position="6"/>
        <end position="22"/>
    </location>
</feature>
<evidence type="ECO:0000256" key="4">
    <source>
        <dbReference type="ARBA" id="ARBA00022989"/>
    </source>
</evidence>
<keyword evidence="2 6" id="KW-0812">Transmembrane</keyword>
<evidence type="ECO:0000256" key="6">
    <source>
        <dbReference type="SAM" id="Phobius"/>
    </source>
</evidence>
<comment type="caution">
    <text evidence="7">The sequence shown here is derived from an EMBL/GenBank/DDBJ whole genome shotgun (WGS) entry which is preliminary data.</text>
</comment>
<proteinExistence type="predicted"/>
<dbReference type="InterPro" id="IPR035210">
    <property type="entry name" value="DUF5455"/>
</dbReference>
<evidence type="ECO:0000313" key="8">
    <source>
        <dbReference type="Proteomes" id="UP001331561"/>
    </source>
</evidence>
<evidence type="ECO:0000256" key="1">
    <source>
        <dbReference type="ARBA" id="ARBA00004551"/>
    </source>
</evidence>
<keyword evidence="4 6" id="KW-1133">Transmembrane helix</keyword>
<sequence>MFGSWLAQFFTAALAWLAGYFGKRAALAIAVVAVFVSMLVALWALIHGLVTGLVYVTPKGGVFDGFWMGFFLVMPSNWQVCASACLSADVAVFLYRFNVTRIATPTVGV</sequence>
<keyword evidence="3" id="KW-1043">Host membrane</keyword>
<feature type="transmembrane region" description="Helical" evidence="6">
    <location>
        <begin position="76"/>
        <end position="95"/>
    </location>
</feature>
<reference evidence="7 8" key="1">
    <citation type="submission" date="2024-01" db="EMBL/GenBank/DDBJ databases">
        <title>Uliginosibacterium soil sp. nov.</title>
        <authorList>
            <person name="Lv Y."/>
        </authorList>
    </citation>
    <scope>NUCLEOTIDE SEQUENCE [LARGE SCALE GENOMIC DNA]</scope>
    <source>
        <strain evidence="7 8">H3</strain>
    </source>
</reference>
<keyword evidence="5 6" id="KW-0472">Membrane</keyword>
<evidence type="ECO:0000256" key="5">
    <source>
        <dbReference type="ARBA" id="ARBA00023136"/>
    </source>
</evidence>
<evidence type="ECO:0000313" key="7">
    <source>
        <dbReference type="EMBL" id="MEC5386733.1"/>
    </source>
</evidence>
<dbReference type="Proteomes" id="UP001331561">
    <property type="component" value="Unassembled WGS sequence"/>
</dbReference>
<feature type="transmembrane region" description="Helical" evidence="6">
    <location>
        <begin position="29"/>
        <end position="56"/>
    </location>
</feature>
<dbReference type="Pfam" id="PF17537">
    <property type="entry name" value="DUF5455"/>
    <property type="match status" value="1"/>
</dbReference>
<keyword evidence="8" id="KW-1185">Reference proteome</keyword>
<evidence type="ECO:0000256" key="3">
    <source>
        <dbReference type="ARBA" id="ARBA00022870"/>
    </source>
</evidence>
<dbReference type="RefSeq" id="WP_327599692.1">
    <property type="nucleotide sequence ID" value="NZ_JAYXHS010000002.1"/>
</dbReference>
<gene>
    <name evidence="7" type="ORF">VVD49_13445</name>
</gene>
<evidence type="ECO:0000256" key="2">
    <source>
        <dbReference type="ARBA" id="ARBA00022692"/>
    </source>
</evidence>
<comment type="subcellular location">
    <subcellularLocation>
        <location evidence="1">Host membrane</location>
    </subcellularLocation>
</comment>
<name>A0ABU6K497_9RHOO</name>
<accession>A0ABU6K497</accession>
<protein>
    <submittedName>
        <fullName evidence="7">DUF5455 family protein</fullName>
    </submittedName>
</protein>
<organism evidence="7 8">
    <name type="scientific">Uliginosibacterium silvisoli</name>
    <dbReference type="NCBI Taxonomy" id="3114758"/>
    <lineage>
        <taxon>Bacteria</taxon>
        <taxon>Pseudomonadati</taxon>
        <taxon>Pseudomonadota</taxon>
        <taxon>Betaproteobacteria</taxon>
        <taxon>Rhodocyclales</taxon>
        <taxon>Zoogloeaceae</taxon>
        <taxon>Uliginosibacterium</taxon>
    </lineage>
</organism>